<protein>
    <submittedName>
        <fullName evidence="1">Uncharacterized protein</fullName>
    </submittedName>
</protein>
<evidence type="ECO:0000313" key="1">
    <source>
        <dbReference type="EMBL" id="PIA27382.1"/>
    </source>
</evidence>
<reference evidence="1 2" key="1">
    <citation type="submission" date="2017-09" db="EMBL/GenBank/DDBJ databases">
        <title>WGS assembly of Aquilegia coerulea Goldsmith.</title>
        <authorList>
            <person name="Hodges S."/>
            <person name="Kramer E."/>
            <person name="Nordborg M."/>
            <person name="Tomkins J."/>
            <person name="Borevitz J."/>
            <person name="Derieg N."/>
            <person name="Yan J."/>
            <person name="Mihaltcheva S."/>
            <person name="Hayes R.D."/>
            <person name="Rokhsar D."/>
        </authorList>
    </citation>
    <scope>NUCLEOTIDE SEQUENCE [LARGE SCALE GENOMIC DNA]</scope>
    <source>
        <strain evidence="2">cv. Goldsmith</strain>
    </source>
</reference>
<dbReference type="AlphaFoldDB" id="A0A2G5C7V7"/>
<proteinExistence type="predicted"/>
<gene>
    <name evidence="1" type="ORF">AQUCO_07800015v1</name>
</gene>
<accession>A0A2G5C7V7</accession>
<dbReference type="Proteomes" id="UP000230069">
    <property type="component" value="Unassembled WGS sequence"/>
</dbReference>
<dbReference type="EMBL" id="KZ305095">
    <property type="protein sequence ID" value="PIA27382.1"/>
    <property type="molecule type" value="Genomic_DNA"/>
</dbReference>
<keyword evidence="2" id="KW-1185">Reference proteome</keyword>
<sequence length="97" mass="11218">MTTNYVDVLILKAFLSFISIHYQLVFCRGSNENCVIFSARSYVPIKSLLMLELEEIVIQGFDLHVQTLSCYEVTIGFYRTLCKRDEMMPDVSSWGVH</sequence>
<evidence type="ECO:0000313" key="2">
    <source>
        <dbReference type="Proteomes" id="UP000230069"/>
    </source>
</evidence>
<organism evidence="1 2">
    <name type="scientific">Aquilegia coerulea</name>
    <name type="common">Rocky mountain columbine</name>
    <dbReference type="NCBI Taxonomy" id="218851"/>
    <lineage>
        <taxon>Eukaryota</taxon>
        <taxon>Viridiplantae</taxon>
        <taxon>Streptophyta</taxon>
        <taxon>Embryophyta</taxon>
        <taxon>Tracheophyta</taxon>
        <taxon>Spermatophyta</taxon>
        <taxon>Magnoliopsida</taxon>
        <taxon>Ranunculales</taxon>
        <taxon>Ranunculaceae</taxon>
        <taxon>Thalictroideae</taxon>
        <taxon>Aquilegia</taxon>
    </lineage>
</organism>
<name>A0A2G5C7V7_AQUCA</name>
<dbReference type="InParanoid" id="A0A2G5C7V7"/>